<evidence type="ECO:0000313" key="3">
    <source>
        <dbReference type="EMBL" id="CTQ68580.1"/>
    </source>
</evidence>
<feature type="chain" id="PRO_5005809091" description="YARHG domain-containing protein" evidence="1">
    <location>
        <begin position="36"/>
        <end position="112"/>
    </location>
</feature>
<feature type="signal peptide" evidence="1">
    <location>
        <begin position="1"/>
        <end position="35"/>
    </location>
</feature>
<accession>A0A0M7A2Q2</accession>
<dbReference type="EMBL" id="CXWD01000006">
    <property type="protein sequence ID" value="CTQ68580.1"/>
    <property type="molecule type" value="Genomic_DNA"/>
</dbReference>
<keyword evidence="1" id="KW-0732">Signal</keyword>
<keyword evidence="4" id="KW-1185">Reference proteome</keyword>
<proteinExistence type="predicted"/>
<evidence type="ECO:0000259" key="2">
    <source>
        <dbReference type="Pfam" id="PF13308"/>
    </source>
</evidence>
<dbReference type="STRING" id="388408.LAX5112_01795"/>
<protein>
    <recommendedName>
        <fullName evidence="2">YARHG domain-containing protein</fullName>
    </recommendedName>
</protein>
<sequence>MAKYTCGRLFSVPISRKRVRIALVALLLWPAGVQSQEFTPNESSLGSLTCQQLWYLEQEVLAKARVCLKSQRAQNAFKRAKPCISDEERILPAKVRDYLSAVRETASLKKCS</sequence>
<reference evidence="4" key="1">
    <citation type="submission" date="2015-07" db="EMBL/GenBank/DDBJ databases">
        <authorList>
            <person name="Rodrigo-Torres Lidia"/>
            <person name="Arahal R.David."/>
        </authorList>
    </citation>
    <scope>NUCLEOTIDE SEQUENCE [LARGE SCALE GENOMIC DNA]</scope>
    <source>
        <strain evidence="4">CECT 5112</strain>
    </source>
</reference>
<dbReference type="OrthoDB" id="7678568at2"/>
<evidence type="ECO:0000313" key="4">
    <source>
        <dbReference type="Proteomes" id="UP000053235"/>
    </source>
</evidence>
<gene>
    <name evidence="3" type="ORF">LAX5112_01795</name>
</gene>
<dbReference type="RefSeq" id="WP_055671520.1">
    <property type="nucleotide sequence ID" value="NZ_CXWD01000006.1"/>
</dbReference>
<evidence type="ECO:0000256" key="1">
    <source>
        <dbReference type="SAM" id="SignalP"/>
    </source>
</evidence>
<name>A0A0M7A2Q2_9HYPH</name>
<dbReference type="Pfam" id="PF13308">
    <property type="entry name" value="YARHG"/>
    <property type="match status" value="1"/>
</dbReference>
<dbReference type="Proteomes" id="UP000053235">
    <property type="component" value="Unassembled WGS sequence"/>
</dbReference>
<dbReference type="AlphaFoldDB" id="A0A0M7A2Q2"/>
<feature type="domain" description="YARHG" evidence="2">
    <location>
        <begin position="41"/>
        <end position="105"/>
    </location>
</feature>
<organism evidence="3 4">
    <name type="scientific">Roseibium alexandrii</name>
    <dbReference type="NCBI Taxonomy" id="388408"/>
    <lineage>
        <taxon>Bacteria</taxon>
        <taxon>Pseudomonadati</taxon>
        <taxon>Pseudomonadota</taxon>
        <taxon>Alphaproteobacteria</taxon>
        <taxon>Hyphomicrobiales</taxon>
        <taxon>Stappiaceae</taxon>
        <taxon>Roseibium</taxon>
    </lineage>
</organism>
<dbReference type="InterPro" id="IPR025582">
    <property type="entry name" value="YARHG_dom"/>
</dbReference>